<dbReference type="InterPro" id="IPR011990">
    <property type="entry name" value="TPR-like_helical_dom_sf"/>
</dbReference>
<dbReference type="PANTHER" id="PTHR44858:SF1">
    <property type="entry name" value="UDP-N-ACETYLGLUCOSAMINE--PEPTIDE N-ACETYLGLUCOSAMINYLTRANSFERASE SPINDLY-RELATED"/>
    <property type="match status" value="1"/>
</dbReference>
<dbReference type="SUPFAM" id="SSF81901">
    <property type="entry name" value="HCP-like"/>
    <property type="match status" value="1"/>
</dbReference>
<dbReference type="STRING" id="915059.NH26_06180"/>
<evidence type="ECO:0000256" key="3">
    <source>
        <dbReference type="PROSITE-ProRule" id="PRU00339"/>
    </source>
</evidence>
<comment type="caution">
    <text evidence="4">The sequence shown here is derived from an EMBL/GenBank/DDBJ whole genome shotgun (WGS) entry which is preliminary data.</text>
</comment>
<dbReference type="InterPro" id="IPR050498">
    <property type="entry name" value="Ycf3"/>
</dbReference>
<dbReference type="Pfam" id="PF13181">
    <property type="entry name" value="TPR_8"/>
    <property type="match status" value="2"/>
</dbReference>
<dbReference type="InterPro" id="IPR013105">
    <property type="entry name" value="TPR_2"/>
</dbReference>
<feature type="repeat" description="TPR" evidence="3">
    <location>
        <begin position="235"/>
        <end position="268"/>
    </location>
</feature>
<dbReference type="InterPro" id="IPR019734">
    <property type="entry name" value="TPR_rpt"/>
</dbReference>
<organism evidence="4 5">
    <name type="scientific">Flammeovirga pacifica</name>
    <dbReference type="NCBI Taxonomy" id="915059"/>
    <lineage>
        <taxon>Bacteria</taxon>
        <taxon>Pseudomonadati</taxon>
        <taxon>Bacteroidota</taxon>
        <taxon>Cytophagia</taxon>
        <taxon>Cytophagales</taxon>
        <taxon>Flammeovirgaceae</taxon>
        <taxon>Flammeovirga</taxon>
    </lineage>
</organism>
<dbReference type="EMBL" id="JRYR02000001">
    <property type="protein sequence ID" value="OHX65965.1"/>
    <property type="molecule type" value="Genomic_DNA"/>
</dbReference>
<dbReference type="Gene3D" id="1.25.40.10">
    <property type="entry name" value="Tetratricopeptide repeat domain"/>
    <property type="match status" value="4"/>
</dbReference>
<gene>
    <name evidence="4" type="ORF">NH26_06180</name>
</gene>
<evidence type="ECO:0000256" key="2">
    <source>
        <dbReference type="ARBA" id="ARBA00022803"/>
    </source>
</evidence>
<dbReference type="Proteomes" id="UP000179797">
    <property type="component" value="Unassembled WGS sequence"/>
</dbReference>
<dbReference type="OrthoDB" id="965869at2"/>
<evidence type="ECO:0000313" key="5">
    <source>
        <dbReference type="Proteomes" id="UP000179797"/>
    </source>
</evidence>
<feature type="repeat" description="TPR" evidence="3">
    <location>
        <begin position="167"/>
        <end position="200"/>
    </location>
</feature>
<dbReference type="PROSITE" id="PS50005">
    <property type="entry name" value="TPR"/>
    <property type="match status" value="3"/>
</dbReference>
<protein>
    <submittedName>
        <fullName evidence="4">Uncharacterized protein</fullName>
    </submittedName>
</protein>
<evidence type="ECO:0000256" key="1">
    <source>
        <dbReference type="ARBA" id="ARBA00022737"/>
    </source>
</evidence>
<proteinExistence type="predicted"/>
<accession>A0A1S1YYL3</accession>
<keyword evidence="5" id="KW-1185">Reference proteome</keyword>
<keyword evidence="1" id="KW-0677">Repeat</keyword>
<sequence length="347" mass="40060">MNLNKRSLLIQLSCFIFLFLSFFSFGQTDNHYTAPKNTVTFHSGDPLRALYECNSLLKKNAKNKDALFRRAIIKTELGAYHSAQNDFTQALNFNHSNKVEIYYRRGITYFLENDFLNAITDFDSAISIQPNHVDALWKKAQSYYHIGARSLTLESLDQISIIQPNDPIIWHDMGTLYYKNKELNKAKDCFTRAIIIDPKMSVSYNHRGIIFENLKDAAKAFDDYNKAIFYDSCFVEAYNNRGLIYLQFEDYYEAENDFTTALNKDLHLNKEALNNLAITKYLTGRPKDGLEDINNVIQHYPFFAMAYITRGNIKERLHDDAGACSDWHKAAELGLLTGLEYAQETCQ</sequence>
<dbReference type="AlphaFoldDB" id="A0A1S1YYL3"/>
<dbReference type="PANTHER" id="PTHR44858">
    <property type="entry name" value="TETRATRICOPEPTIDE REPEAT PROTEIN 6"/>
    <property type="match status" value="1"/>
</dbReference>
<feature type="repeat" description="TPR" evidence="3">
    <location>
        <begin position="99"/>
        <end position="132"/>
    </location>
</feature>
<evidence type="ECO:0000313" key="4">
    <source>
        <dbReference type="EMBL" id="OHX65965.1"/>
    </source>
</evidence>
<name>A0A1S1YYL3_FLAPC</name>
<keyword evidence="2 3" id="KW-0802">TPR repeat</keyword>
<dbReference type="SUPFAM" id="SSF48452">
    <property type="entry name" value="TPR-like"/>
    <property type="match status" value="1"/>
</dbReference>
<dbReference type="Pfam" id="PF07719">
    <property type="entry name" value="TPR_2"/>
    <property type="match status" value="1"/>
</dbReference>
<reference evidence="4 5" key="1">
    <citation type="journal article" date="2012" name="Int. J. Syst. Evol. Microbiol.">
        <title>Flammeovirga pacifica sp. nov., isolated from deep-sea sediment.</title>
        <authorList>
            <person name="Xu H."/>
            <person name="Fu Y."/>
            <person name="Yang N."/>
            <person name="Ding Z."/>
            <person name="Lai Q."/>
            <person name="Zeng R."/>
        </authorList>
    </citation>
    <scope>NUCLEOTIDE SEQUENCE [LARGE SCALE GENOMIC DNA]</scope>
    <source>
        <strain evidence="5">DSM 24597 / LMG 26175 / WPAGA1</strain>
    </source>
</reference>
<dbReference type="SMART" id="SM00028">
    <property type="entry name" value="TPR"/>
    <property type="match status" value="7"/>
</dbReference>
<dbReference type="RefSeq" id="WP_044218940.1">
    <property type="nucleotide sequence ID" value="NZ_JRYR02000001.1"/>
</dbReference>